<keyword evidence="3" id="KW-1185">Reference proteome</keyword>
<evidence type="ECO:0000313" key="3">
    <source>
        <dbReference type="Proteomes" id="UP001209755"/>
    </source>
</evidence>
<feature type="region of interest" description="Disordered" evidence="1">
    <location>
        <begin position="1"/>
        <end position="64"/>
    </location>
</feature>
<feature type="compositionally biased region" description="Basic residues" evidence="1">
    <location>
        <begin position="1"/>
        <end position="10"/>
    </location>
</feature>
<organism evidence="2 3">
    <name type="scientific">Rhodobium gokarnense</name>
    <dbReference type="NCBI Taxonomy" id="364296"/>
    <lineage>
        <taxon>Bacteria</taxon>
        <taxon>Pseudomonadati</taxon>
        <taxon>Pseudomonadota</taxon>
        <taxon>Alphaproteobacteria</taxon>
        <taxon>Hyphomicrobiales</taxon>
        <taxon>Rhodobiaceae</taxon>
        <taxon>Rhodobium</taxon>
    </lineage>
</organism>
<comment type="caution">
    <text evidence="2">The sequence shown here is derived from an EMBL/GenBank/DDBJ whole genome shotgun (WGS) entry which is preliminary data.</text>
</comment>
<gene>
    <name evidence="2" type="ORF">M2319_002238</name>
</gene>
<evidence type="ECO:0000256" key="1">
    <source>
        <dbReference type="SAM" id="MobiDB-lite"/>
    </source>
</evidence>
<proteinExistence type="predicted"/>
<feature type="region of interest" description="Disordered" evidence="1">
    <location>
        <begin position="195"/>
        <end position="217"/>
    </location>
</feature>
<dbReference type="EMBL" id="JAOQNS010000005">
    <property type="protein sequence ID" value="MCW2307901.1"/>
    <property type="molecule type" value="Genomic_DNA"/>
</dbReference>
<dbReference type="Proteomes" id="UP001209755">
    <property type="component" value="Unassembled WGS sequence"/>
</dbReference>
<name>A0ABT3HBY2_9HYPH</name>
<reference evidence="3" key="1">
    <citation type="submission" date="2023-07" db="EMBL/GenBank/DDBJ databases">
        <title>Genome sequencing of Purple Non-Sulfur Bacteria from various extreme environments.</title>
        <authorList>
            <person name="Mayer M."/>
        </authorList>
    </citation>
    <scope>NUCLEOTIDE SEQUENCE [LARGE SCALE GENOMIC DNA]</scope>
    <source>
        <strain evidence="3">DSM 17935</strain>
    </source>
</reference>
<sequence length="246" mass="26970">MGRKRRRASRPQRSGSPAFIPRSPSPAPSPTQVWRRTNRCRRRKAPSDRNTPARPNLRRHPGHMTVLGLGPIAPHHPVCRQWRRRALAKAEARPRWHTVPRRAIGPGSALRSARGDGRAKGARSARTQSSAGHTCLMRSGSPAFIPKSPSPAPAQTHKLGAALSSADIANQLASGTPRMPRGRRAERGSLSALATETHRPAKPSVVTPAREPGPIAPHRAVCRRWRRGRKRALRWQGPAPRSCLDS</sequence>
<feature type="region of interest" description="Disordered" evidence="1">
    <location>
        <begin position="101"/>
        <end position="135"/>
    </location>
</feature>
<evidence type="ECO:0000313" key="2">
    <source>
        <dbReference type="EMBL" id="MCW2307901.1"/>
    </source>
</evidence>
<protein>
    <submittedName>
        <fullName evidence="2">Uncharacterized protein</fullName>
    </submittedName>
</protein>
<accession>A0ABT3HBY2</accession>